<comment type="pathway">
    <text evidence="3 4">Cofactor biosynthesis; coenzyme A biosynthesis; CoA from (R)-pantothenate: step 3/5.</text>
</comment>
<reference evidence="7 8" key="1">
    <citation type="submission" date="2024-11" db="EMBL/GenBank/DDBJ databases">
        <authorList>
            <person name="Mikucki A.G."/>
            <person name="Kahler C.M."/>
        </authorList>
    </citation>
    <scope>NUCLEOTIDE SEQUENCE [LARGE SCALE GENOMIC DNA]</scope>
    <source>
        <strain evidence="7 8">EXNM717</strain>
    </source>
</reference>
<dbReference type="PANTHER" id="PTHR14359">
    <property type="entry name" value="HOMO-OLIGOMERIC FLAVIN CONTAINING CYS DECARBOXYLASE FAMILY"/>
    <property type="match status" value="1"/>
</dbReference>
<protein>
    <recommendedName>
        <fullName evidence="3">Coenzyme A biosynthesis bifunctional protein CoaBC</fullName>
    </recommendedName>
    <alternativeName>
        <fullName evidence="3">DNA/pantothenate metabolism flavoprotein</fullName>
    </alternativeName>
    <alternativeName>
        <fullName evidence="3">Phosphopantothenoylcysteine synthetase/decarboxylase</fullName>
        <shortName evidence="3">PPCS-PPCDC</shortName>
    </alternativeName>
    <domain>
        <recommendedName>
            <fullName evidence="3">Phosphopantothenoylcysteine decarboxylase</fullName>
            <shortName evidence="3">PPC decarboxylase</shortName>
            <shortName evidence="3">PPC-DC</shortName>
            <ecNumber evidence="3">4.1.1.36</ecNumber>
        </recommendedName>
        <alternativeName>
            <fullName evidence="3">CoaC</fullName>
        </alternativeName>
    </domain>
    <domain>
        <recommendedName>
            <fullName evidence="3">Phosphopantothenate--cysteine ligase</fullName>
            <ecNumber evidence="3">6.3.2.5</ecNumber>
        </recommendedName>
        <alternativeName>
            <fullName evidence="3">CoaB</fullName>
        </alternativeName>
        <alternativeName>
            <fullName evidence="3">Phosphopantothenoylcysteine synthetase</fullName>
            <shortName evidence="3">PPC synthetase</shortName>
            <shortName evidence="3">PPC-S</shortName>
        </alternativeName>
    </domain>
</protein>
<dbReference type="EC" id="6.3.2.5" evidence="3"/>
<organism evidence="7 8">
    <name type="scientific">Neisseria oralis</name>
    <dbReference type="NCBI Taxonomy" id="1107316"/>
    <lineage>
        <taxon>Bacteria</taxon>
        <taxon>Pseudomonadati</taxon>
        <taxon>Pseudomonadota</taxon>
        <taxon>Betaproteobacteria</taxon>
        <taxon>Neisseriales</taxon>
        <taxon>Neisseriaceae</taxon>
        <taxon>Neisseria</taxon>
    </lineage>
</organism>
<dbReference type="InterPro" id="IPR005252">
    <property type="entry name" value="CoaBC"/>
</dbReference>
<dbReference type="InterPro" id="IPR035929">
    <property type="entry name" value="CoaB-like_sf"/>
</dbReference>
<dbReference type="NCBIfam" id="TIGR00521">
    <property type="entry name" value="coaBC_dfp"/>
    <property type="match status" value="1"/>
</dbReference>
<feature type="binding site" evidence="3">
    <location>
        <position position="324"/>
    </location>
    <ligand>
        <name>CTP</name>
        <dbReference type="ChEBI" id="CHEBI:37563"/>
    </ligand>
</feature>
<evidence type="ECO:0000256" key="4">
    <source>
        <dbReference type="RuleBase" id="RU364078"/>
    </source>
</evidence>
<comment type="catalytic activity">
    <reaction evidence="3 4">
        <text>(R)-4'-phosphopantothenate + L-cysteine + CTP = N-[(R)-4-phosphopantothenoyl]-L-cysteine + CMP + diphosphate + H(+)</text>
        <dbReference type="Rhea" id="RHEA:19397"/>
        <dbReference type="ChEBI" id="CHEBI:10986"/>
        <dbReference type="ChEBI" id="CHEBI:15378"/>
        <dbReference type="ChEBI" id="CHEBI:33019"/>
        <dbReference type="ChEBI" id="CHEBI:35235"/>
        <dbReference type="ChEBI" id="CHEBI:37563"/>
        <dbReference type="ChEBI" id="CHEBI:59458"/>
        <dbReference type="ChEBI" id="CHEBI:60377"/>
        <dbReference type="EC" id="6.3.2.5"/>
    </reaction>
</comment>
<comment type="catalytic activity">
    <reaction evidence="3 4">
        <text>N-[(R)-4-phosphopantothenoyl]-L-cysteine + H(+) = (R)-4'-phosphopantetheine + CO2</text>
        <dbReference type="Rhea" id="RHEA:16793"/>
        <dbReference type="ChEBI" id="CHEBI:15378"/>
        <dbReference type="ChEBI" id="CHEBI:16526"/>
        <dbReference type="ChEBI" id="CHEBI:59458"/>
        <dbReference type="ChEBI" id="CHEBI:61723"/>
        <dbReference type="EC" id="4.1.1.36"/>
    </reaction>
</comment>
<keyword evidence="3 4" id="KW-0436">Ligase</keyword>
<feature type="binding site" evidence="3">
    <location>
        <position position="278"/>
    </location>
    <ligand>
        <name>CTP</name>
        <dbReference type="ChEBI" id="CHEBI:37563"/>
    </ligand>
</feature>
<feature type="region of interest" description="Phosphopantothenate--cysteine ligase" evidence="3">
    <location>
        <begin position="189"/>
        <end position="395"/>
    </location>
</feature>
<dbReference type="Proteomes" id="UP001621964">
    <property type="component" value="Unassembled WGS sequence"/>
</dbReference>
<keyword evidence="3" id="KW-0511">Multifunctional enzyme</keyword>
<dbReference type="InterPro" id="IPR036551">
    <property type="entry name" value="Flavin_trans-like"/>
</dbReference>
<dbReference type="Gene3D" id="3.40.50.10300">
    <property type="entry name" value="CoaB-like"/>
    <property type="match status" value="1"/>
</dbReference>
<dbReference type="EMBL" id="JBJGEB010000016">
    <property type="protein sequence ID" value="MFK7643070.1"/>
    <property type="molecule type" value="Genomic_DNA"/>
</dbReference>
<keyword evidence="3 4" id="KW-0285">Flavoprotein</keyword>
<dbReference type="Pfam" id="PF02441">
    <property type="entry name" value="Flavoprotein"/>
    <property type="match status" value="1"/>
</dbReference>
<comment type="caution">
    <text evidence="3">Lacks conserved residue(s) required for the propagation of feature annotation.</text>
</comment>
<feature type="binding site" evidence="3">
    <location>
        <position position="338"/>
    </location>
    <ligand>
        <name>CTP</name>
        <dbReference type="ChEBI" id="CHEBI:37563"/>
    </ligand>
</feature>
<dbReference type="Pfam" id="PF04127">
    <property type="entry name" value="DFP"/>
    <property type="match status" value="1"/>
</dbReference>
<dbReference type="Gene3D" id="3.40.50.1950">
    <property type="entry name" value="Flavin prenyltransferase-like"/>
    <property type="match status" value="1"/>
</dbReference>
<feature type="domain" description="Flavoprotein" evidence="5">
    <location>
        <begin position="3"/>
        <end position="173"/>
    </location>
</feature>
<evidence type="ECO:0000313" key="7">
    <source>
        <dbReference type="EMBL" id="MFK7643070.1"/>
    </source>
</evidence>
<evidence type="ECO:0000256" key="3">
    <source>
        <dbReference type="HAMAP-Rule" id="MF_02225"/>
    </source>
</evidence>
<dbReference type="SUPFAM" id="SSF52507">
    <property type="entry name" value="Homo-oligomeric flavin-containing Cys decarboxylases, HFCD"/>
    <property type="match status" value="1"/>
</dbReference>
<comment type="cofactor">
    <cofactor evidence="3">
        <name>Mg(2+)</name>
        <dbReference type="ChEBI" id="CHEBI:18420"/>
    </cofactor>
</comment>
<sequence>MNKHILLGISGGIAAYKSCELVRRLKKAGHSVTVAMSRSAAEFVSPLTFQALSGNPVLSDTHDGEGTGKNGMAHINLTREADVFLIAPATANTVAKIANGIADNLLTNLAAARKCPLAVAPAMNVEMWFNPANQRNIRQLVSDGITVFQPDSGEQACGETGVGRMPEAAELADLLPDLWTPKVLNGKKVLITAGATFEAIDPVRGITNISSGRMGMALAAACRAAGAQVTLVYGQLQTAVPAGLAHTVQAVSAEEMYRAVHGCIASQDIFISVAAVADYKVKNSSNQKLKKDGTGTPPVIELVENPDILASVAALPNPPFCVGFAAESENVLAHARAKRLKKNVPMLVANQVSQAMGKATNQITIIDGRQETSFPESDKRRAAEEIVKRLAELLG</sequence>
<comment type="function">
    <text evidence="3">Catalyzes two sequential steps in the biosynthesis of coenzyme A. In the first step cysteine is conjugated to 4'-phosphopantothenate to form 4-phosphopantothenoylcysteine. In the second step the latter compound is decarboxylated to form 4'-phosphopantotheine.</text>
</comment>
<comment type="similarity">
    <text evidence="3 4">In the C-terminal section; belongs to the PPC synthetase family.</text>
</comment>
<dbReference type="SUPFAM" id="SSF102645">
    <property type="entry name" value="CoaB-like"/>
    <property type="match status" value="1"/>
</dbReference>
<proteinExistence type="inferred from homology"/>
<feature type="binding site" evidence="3">
    <location>
        <position position="342"/>
    </location>
    <ligand>
        <name>CTP</name>
        <dbReference type="ChEBI" id="CHEBI:37563"/>
    </ligand>
</feature>
<evidence type="ECO:0000256" key="2">
    <source>
        <dbReference type="ARBA" id="ARBA00023239"/>
    </source>
</evidence>
<comment type="caution">
    <text evidence="7">The sequence shown here is derived from an EMBL/GenBank/DDBJ whole genome shotgun (WGS) entry which is preliminary data.</text>
</comment>
<keyword evidence="8" id="KW-1185">Reference proteome</keyword>
<evidence type="ECO:0000256" key="1">
    <source>
        <dbReference type="ARBA" id="ARBA00022793"/>
    </source>
</evidence>
<dbReference type="GO" id="GO:0004633">
    <property type="term" value="F:phosphopantothenoylcysteine decarboxylase activity"/>
    <property type="evidence" value="ECO:0007669"/>
    <property type="project" value="UniProtKB-EC"/>
</dbReference>
<keyword evidence="1 3" id="KW-0210">Decarboxylase</keyword>
<feature type="binding site" evidence="3">
    <location>
        <begin position="306"/>
        <end position="309"/>
    </location>
    <ligand>
        <name>CTP</name>
        <dbReference type="ChEBI" id="CHEBI:37563"/>
    </ligand>
</feature>
<comment type="pathway">
    <text evidence="3 4">Cofactor biosynthesis; coenzyme A biosynthesis; CoA from (R)-pantothenate: step 2/5.</text>
</comment>
<feature type="domain" description="DNA/pantothenate metabolism flavoprotein C-terminal" evidence="6">
    <location>
        <begin position="184"/>
        <end position="392"/>
    </location>
</feature>
<dbReference type="InterPro" id="IPR007085">
    <property type="entry name" value="DNA/pantothenate-metab_flavo_C"/>
</dbReference>
<comment type="cofactor">
    <cofactor evidence="3">
        <name>FMN</name>
        <dbReference type="ChEBI" id="CHEBI:58210"/>
    </cofactor>
    <text evidence="3">Binds 1 FMN per subunit.</text>
</comment>
<keyword evidence="2 3" id="KW-0456">Lyase</keyword>
<feature type="active site" description="Proton donor" evidence="3">
    <location>
        <position position="157"/>
    </location>
</feature>
<evidence type="ECO:0000313" key="8">
    <source>
        <dbReference type="Proteomes" id="UP001621964"/>
    </source>
</evidence>
<dbReference type="EC" id="4.1.1.36" evidence="3"/>
<comment type="function">
    <text evidence="4">Catalyzes two steps in the biosynthesis of coenzyme A. In the first step cysteine is conjugated to 4'-phosphopantothenate to form 4-phosphopantothenoylcysteine, in the latter compound is decarboxylated to form 4'-phosphopantotheine.</text>
</comment>
<evidence type="ECO:0000259" key="6">
    <source>
        <dbReference type="Pfam" id="PF04127"/>
    </source>
</evidence>
<keyword evidence="3" id="KW-0479">Metal-binding</keyword>
<evidence type="ECO:0000259" key="5">
    <source>
        <dbReference type="Pfam" id="PF02441"/>
    </source>
</evidence>
<keyword evidence="3 4" id="KW-0288">FMN</keyword>
<feature type="region of interest" description="Phosphopantothenoylcysteine decarboxylase" evidence="3">
    <location>
        <begin position="1"/>
        <end position="188"/>
    </location>
</feature>
<keyword evidence="3" id="KW-0460">Magnesium</keyword>
<dbReference type="GO" id="GO:0004632">
    <property type="term" value="F:phosphopantothenate--cysteine ligase activity"/>
    <property type="evidence" value="ECO:0007669"/>
    <property type="project" value="UniProtKB-EC"/>
</dbReference>
<dbReference type="RefSeq" id="WP_405387160.1">
    <property type="nucleotide sequence ID" value="NZ_JBJGEB010000016.1"/>
</dbReference>
<accession>A0ABW8Q762</accession>
<dbReference type="PANTHER" id="PTHR14359:SF6">
    <property type="entry name" value="PHOSPHOPANTOTHENOYLCYSTEINE DECARBOXYLASE"/>
    <property type="match status" value="1"/>
</dbReference>
<feature type="binding site" evidence="3">
    <location>
        <position position="288"/>
    </location>
    <ligand>
        <name>CTP</name>
        <dbReference type="ChEBI" id="CHEBI:37563"/>
    </ligand>
</feature>
<comment type="similarity">
    <text evidence="3 4">In the N-terminal section; belongs to the HFCD (homo-oligomeric flavin containing Cys decarboxylase) superfamily.</text>
</comment>
<dbReference type="HAMAP" id="MF_02225">
    <property type="entry name" value="CoaBC"/>
    <property type="match status" value="1"/>
</dbReference>
<name>A0ABW8Q762_9NEIS</name>
<dbReference type="InterPro" id="IPR003382">
    <property type="entry name" value="Flavoprotein"/>
</dbReference>
<gene>
    <name evidence="3 7" type="primary">coaBC</name>
    <name evidence="7" type="ORF">ACI43T_11340</name>
</gene>